<reference evidence="2" key="1">
    <citation type="journal article" date="2019" name="Int. J. Syst. Evol. Microbiol.">
        <title>The Global Catalogue of Microorganisms (GCM) 10K type strain sequencing project: providing services to taxonomists for standard genome sequencing and annotation.</title>
        <authorList>
            <consortium name="The Broad Institute Genomics Platform"/>
            <consortium name="The Broad Institute Genome Sequencing Center for Infectious Disease"/>
            <person name="Wu L."/>
            <person name="Ma J."/>
        </authorList>
    </citation>
    <scope>NUCLEOTIDE SEQUENCE [LARGE SCALE GENOMIC DNA]</scope>
    <source>
        <strain evidence="2">NBRC 111756</strain>
    </source>
</reference>
<protein>
    <submittedName>
        <fullName evidence="1">Uncharacterized protein</fullName>
    </submittedName>
</protein>
<dbReference type="Proteomes" id="UP001596422">
    <property type="component" value="Unassembled WGS sequence"/>
</dbReference>
<dbReference type="RefSeq" id="WP_379910009.1">
    <property type="nucleotide sequence ID" value="NZ_JBHSWE010000001.1"/>
</dbReference>
<evidence type="ECO:0000313" key="1">
    <source>
        <dbReference type="EMBL" id="MFC6671505.1"/>
    </source>
</evidence>
<comment type="caution">
    <text evidence="1">The sequence shown here is derived from an EMBL/GenBank/DDBJ whole genome shotgun (WGS) entry which is preliminary data.</text>
</comment>
<name>A0ABW2A208_9GAMM</name>
<accession>A0ABW2A208</accession>
<gene>
    <name evidence="1" type="ORF">ACFQDL_16590</name>
</gene>
<dbReference type="EMBL" id="JBHSWE010000001">
    <property type="protein sequence ID" value="MFC6671505.1"/>
    <property type="molecule type" value="Genomic_DNA"/>
</dbReference>
<sequence>MIDSDIRNISSREMRPLVINGKPHENNRLAFKMRNSNRSHVSGIFVLLVSLSFAA</sequence>
<proteinExistence type="predicted"/>
<organism evidence="1 2">
    <name type="scientific">Marinobacterium aestuariivivens</name>
    <dbReference type="NCBI Taxonomy" id="1698799"/>
    <lineage>
        <taxon>Bacteria</taxon>
        <taxon>Pseudomonadati</taxon>
        <taxon>Pseudomonadota</taxon>
        <taxon>Gammaproteobacteria</taxon>
        <taxon>Oceanospirillales</taxon>
        <taxon>Oceanospirillaceae</taxon>
        <taxon>Marinobacterium</taxon>
    </lineage>
</organism>
<evidence type="ECO:0000313" key="2">
    <source>
        <dbReference type="Proteomes" id="UP001596422"/>
    </source>
</evidence>
<keyword evidence="2" id="KW-1185">Reference proteome</keyword>